<name>A0A974C1D3_XENLA</name>
<organism evidence="1 2">
    <name type="scientific">Xenopus laevis</name>
    <name type="common">African clawed frog</name>
    <dbReference type="NCBI Taxonomy" id="8355"/>
    <lineage>
        <taxon>Eukaryota</taxon>
        <taxon>Metazoa</taxon>
        <taxon>Chordata</taxon>
        <taxon>Craniata</taxon>
        <taxon>Vertebrata</taxon>
        <taxon>Euteleostomi</taxon>
        <taxon>Amphibia</taxon>
        <taxon>Batrachia</taxon>
        <taxon>Anura</taxon>
        <taxon>Pipoidea</taxon>
        <taxon>Pipidae</taxon>
        <taxon>Xenopodinae</taxon>
        <taxon>Xenopus</taxon>
        <taxon>Xenopus</taxon>
    </lineage>
</organism>
<protein>
    <submittedName>
        <fullName evidence="1">Uncharacterized protein</fullName>
    </submittedName>
</protein>
<proteinExistence type="predicted"/>
<accession>A0A974C1D3</accession>
<evidence type="ECO:0000313" key="2">
    <source>
        <dbReference type="Proteomes" id="UP000694892"/>
    </source>
</evidence>
<dbReference type="AlphaFoldDB" id="A0A974C1D3"/>
<dbReference type="EMBL" id="CM004481">
    <property type="protein sequence ID" value="OCT64765.1"/>
    <property type="molecule type" value="Genomic_DNA"/>
</dbReference>
<sequence>MAYAFVQNSCRFYYYKKACVHVHIIFICYGHQLDSKIPQIMLLFINQLGGGVWAQSFTSADSRKEPVPSPLQVFYTPTGLPPDPNCPIPKH</sequence>
<evidence type="ECO:0000313" key="1">
    <source>
        <dbReference type="EMBL" id="OCT64765.1"/>
    </source>
</evidence>
<dbReference type="Proteomes" id="UP000694892">
    <property type="component" value="Chromosome 8S"/>
</dbReference>
<reference evidence="2" key="1">
    <citation type="journal article" date="2016" name="Nature">
        <title>Genome evolution in the allotetraploid frog Xenopus laevis.</title>
        <authorList>
            <person name="Session A.M."/>
            <person name="Uno Y."/>
            <person name="Kwon T."/>
            <person name="Chapman J.A."/>
            <person name="Toyoda A."/>
            <person name="Takahashi S."/>
            <person name="Fukui A."/>
            <person name="Hikosaka A."/>
            <person name="Suzuki A."/>
            <person name="Kondo M."/>
            <person name="van Heeringen S.J."/>
            <person name="Quigley I."/>
            <person name="Heinz S."/>
            <person name="Ogino H."/>
            <person name="Ochi H."/>
            <person name="Hellsten U."/>
            <person name="Lyons J.B."/>
            <person name="Simakov O."/>
            <person name="Putnam N."/>
            <person name="Stites J."/>
            <person name="Kuroki Y."/>
            <person name="Tanaka T."/>
            <person name="Michiue T."/>
            <person name="Watanabe M."/>
            <person name="Bogdanovic O."/>
            <person name="Lister R."/>
            <person name="Georgiou G."/>
            <person name="Paranjpe S.S."/>
            <person name="van Kruijsbergen I."/>
            <person name="Shu S."/>
            <person name="Carlson J."/>
            <person name="Kinoshita T."/>
            <person name="Ohta Y."/>
            <person name="Mawaribuchi S."/>
            <person name="Jenkins J."/>
            <person name="Grimwood J."/>
            <person name="Schmutz J."/>
            <person name="Mitros T."/>
            <person name="Mozaffari S.V."/>
            <person name="Suzuki Y."/>
            <person name="Haramoto Y."/>
            <person name="Yamamoto T.S."/>
            <person name="Takagi C."/>
            <person name="Heald R."/>
            <person name="Miller K."/>
            <person name="Haudenschild C."/>
            <person name="Kitzman J."/>
            <person name="Nakayama T."/>
            <person name="Izutsu Y."/>
            <person name="Robert J."/>
            <person name="Fortriede J."/>
            <person name="Burns K."/>
            <person name="Lotay V."/>
            <person name="Karimi K."/>
            <person name="Yasuoka Y."/>
            <person name="Dichmann D.S."/>
            <person name="Flajnik M.F."/>
            <person name="Houston D.W."/>
            <person name="Shendure J."/>
            <person name="DuPasquier L."/>
            <person name="Vize P.D."/>
            <person name="Zorn A.M."/>
            <person name="Ito M."/>
            <person name="Marcotte E.M."/>
            <person name="Wallingford J.B."/>
            <person name="Ito Y."/>
            <person name="Asashima M."/>
            <person name="Ueno N."/>
            <person name="Matsuda Y."/>
            <person name="Veenstra G.J."/>
            <person name="Fujiyama A."/>
            <person name="Harland R.M."/>
            <person name="Taira M."/>
            <person name="Rokhsar D.S."/>
        </authorList>
    </citation>
    <scope>NUCLEOTIDE SEQUENCE [LARGE SCALE GENOMIC DNA]</scope>
    <source>
        <strain evidence="2">J</strain>
    </source>
</reference>
<gene>
    <name evidence="1" type="ORF">XELAEV_18041004mg</name>
</gene>